<gene>
    <name evidence="7" type="ORF">KR093_009415</name>
</gene>
<feature type="domain" description="C2H2-type" evidence="6">
    <location>
        <begin position="293"/>
        <end position="323"/>
    </location>
</feature>
<feature type="domain" description="C2H2-type" evidence="6">
    <location>
        <begin position="82"/>
        <end position="112"/>
    </location>
</feature>
<dbReference type="InterPro" id="IPR036236">
    <property type="entry name" value="Znf_C2H2_sf"/>
</dbReference>
<feature type="domain" description="C2H2-type" evidence="6">
    <location>
        <begin position="202"/>
        <end position="231"/>
    </location>
</feature>
<evidence type="ECO:0000256" key="3">
    <source>
        <dbReference type="ARBA" id="ARBA00022771"/>
    </source>
</evidence>
<sequence>MRPDLLITSDSDLDVALEEFKSKKARRDSIGPKYNCSIDGCDASFKRLDQLDRHEFHHTGIVSKQSAELHMKLMQNDLQKKHACTYGGCDKVYSILTHLKRHQRSTHERTAAPQKTFKCTLPECSKMFTSACNMQRHVREAHEAPREYTCSHCTAKFRQKMKLRRHVIQQHTKEYPYRCEKCARGFYQQWQQERHQQSCKLYDCDDCELQFEKWSLFTKHCREMLHCRERHKCEHCNSSYEKPSALNKHMAAKHPATAADSTFHCNEPGCDRSYAYERNLRQHMVTAHTGRRFECLASGCGRCFSSAQNLSKHLMRDHSTKEQTKATTQEENAEIATVKPNRKRRRDAGQPARSRLAKLSCLVLDKNVDKAVRQRKTEALNSVAHELQQEQTELLSDA</sequence>
<keyword evidence="4" id="KW-0862">Zinc</keyword>
<keyword evidence="3 5" id="KW-0863">Zinc-finger</keyword>
<dbReference type="PANTHER" id="PTHR19818:SF139">
    <property type="entry name" value="PAIR-RULE PROTEIN ODD-PAIRED"/>
    <property type="match status" value="1"/>
</dbReference>
<evidence type="ECO:0000313" key="8">
    <source>
        <dbReference type="Proteomes" id="UP001200034"/>
    </source>
</evidence>
<evidence type="ECO:0000259" key="6">
    <source>
        <dbReference type="PROSITE" id="PS50157"/>
    </source>
</evidence>
<evidence type="ECO:0000256" key="5">
    <source>
        <dbReference type="PROSITE-ProRule" id="PRU00042"/>
    </source>
</evidence>
<dbReference type="AlphaFoldDB" id="A0AAD4KBD8"/>
<dbReference type="PROSITE" id="PS00028">
    <property type="entry name" value="ZINC_FINGER_C2H2_1"/>
    <property type="match status" value="8"/>
</dbReference>
<dbReference type="Proteomes" id="UP001200034">
    <property type="component" value="Unassembled WGS sequence"/>
</dbReference>
<dbReference type="EMBL" id="JAJJHW010000095">
    <property type="protein sequence ID" value="KAH8387765.1"/>
    <property type="molecule type" value="Genomic_DNA"/>
</dbReference>
<dbReference type="SUPFAM" id="SSF57667">
    <property type="entry name" value="beta-beta-alpha zinc fingers"/>
    <property type="match status" value="6"/>
</dbReference>
<dbReference type="GO" id="GO:0005634">
    <property type="term" value="C:nucleus"/>
    <property type="evidence" value="ECO:0007669"/>
    <property type="project" value="UniProtKB-ARBA"/>
</dbReference>
<keyword evidence="2" id="KW-0677">Repeat</keyword>
<dbReference type="GO" id="GO:0045944">
    <property type="term" value="P:positive regulation of transcription by RNA polymerase II"/>
    <property type="evidence" value="ECO:0007669"/>
    <property type="project" value="UniProtKB-ARBA"/>
</dbReference>
<organism evidence="7 8">
    <name type="scientific">Drosophila rubida</name>
    <dbReference type="NCBI Taxonomy" id="30044"/>
    <lineage>
        <taxon>Eukaryota</taxon>
        <taxon>Metazoa</taxon>
        <taxon>Ecdysozoa</taxon>
        <taxon>Arthropoda</taxon>
        <taxon>Hexapoda</taxon>
        <taxon>Insecta</taxon>
        <taxon>Pterygota</taxon>
        <taxon>Neoptera</taxon>
        <taxon>Endopterygota</taxon>
        <taxon>Diptera</taxon>
        <taxon>Brachycera</taxon>
        <taxon>Muscomorpha</taxon>
        <taxon>Ephydroidea</taxon>
        <taxon>Drosophilidae</taxon>
        <taxon>Drosophila</taxon>
    </lineage>
</organism>
<dbReference type="GO" id="GO:0000978">
    <property type="term" value="F:RNA polymerase II cis-regulatory region sequence-specific DNA binding"/>
    <property type="evidence" value="ECO:0007669"/>
    <property type="project" value="TreeGrafter"/>
</dbReference>
<dbReference type="InterPro" id="IPR013087">
    <property type="entry name" value="Znf_C2H2_type"/>
</dbReference>
<name>A0AAD4KBD8_9MUSC</name>
<evidence type="ECO:0000256" key="1">
    <source>
        <dbReference type="ARBA" id="ARBA00022723"/>
    </source>
</evidence>
<dbReference type="SMART" id="SM00355">
    <property type="entry name" value="ZnF_C2H2"/>
    <property type="match status" value="9"/>
</dbReference>
<comment type="caution">
    <text evidence="7">The sequence shown here is derived from an EMBL/GenBank/DDBJ whole genome shotgun (WGS) entry which is preliminary data.</text>
</comment>
<dbReference type="PROSITE" id="PS50157">
    <property type="entry name" value="ZINC_FINGER_C2H2_2"/>
    <property type="match status" value="8"/>
</dbReference>
<evidence type="ECO:0000256" key="4">
    <source>
        <dbReference type="ARBA" id="ARBA00022833"/>
    </source>
</evidence>
<feature type="domain" description="C2H2-type" evidence="6">
    <location>
        <begin position="148"/>
        <end position="176"/>
    </location>
</feature>
<dbReference type="GO" id="GO:0008270">
    <property type="term" value="F:zinc ion binding"/>
    <property type="evidence" value="ECO:0007669"/>
    <property type="project" value="UniProtKB-KW"/>
</dbReference>
<accession>A0AAD4KBD8</accession>
<reference evidence="7" key="1">
    <citation type="journal article" date="2021" name="Mol. Ecol. Resour.">
        <title>Phylogenomic analyses of the genus Drosophila reveals genomic signals of climate adaptation.</title>
        <authorList>
            <person name="Li F."/>
            <person name="Rane R.V."/>
            <person name="Luria V."/>
            <person name="Xiong Z."/>
            <person name="Chen J."/>
            <person name="Li Z."/>
            <person name="Catullo R.A."/>
            <person name="Griffin P.C."/>
            <person name="Schiffer M."/>
            <person name="Pearce S."/>
            <person name="Lee S.F."/>
            <person name="McElroy K."/>
            <person name="Stocker A."/>
            <person name="Shirriffs J."/>
            <person name="Cockerell F."/>
            <person name="Coppin C."/>
            <person name="Sgro C.M."/>
            <person name="Karger A."/>
            <person name="Cain J.W."/>
            <person name="Weber J.A."/>
            <person name="Santpere G."/>
            <person name="Kirschner M.W."/>
            <person name="Hoffmann A.A."/>
            <person name="Oakeshott J.G."/>
            <person name="Zhang G."/>
        </authorList>
    </citation>
    <scope>NUCLEOTIDE SEQUENCE</scope>
    <source>
        <strain evidence="7">BGI-SZ-2011g</strain>
    </source>
</reference>
<dbReference type="Gene3D" id="3.30.160.60">
    <property type="entry name" value="Classic Zinc Finger"/>
    <property type="match status" value="7"/>
</dbReference>
<dbReference type="Pfam" id="PF00096">
    <property type="entry name" value="zf-C2H2"/>
    <property type="match status" value="3"/>
</dbReference>
<proteinExistence type="predicted"/>
<dbReference type="PANTHER" id="PTHR19818">
    <property type="entry name" value="ZINC FINGER PROTEIN ZIC AND GLI"/>
    <property type="match status" value="1"/>
</dbReference>
<feature type="domain" description="C2H2-type" evidence="6">
    <location>
        <begin position="231"/>
        <end position="259"/>
    </location>
</feature>
<evidence type="ECO:0000313" key="7">
    <source>
        <dbReference type="EMBL" id="KAH8387765.1"/>
    </source>
</evidence>
<evidence type="ECO:0000256" key="2">
    <source>
        <dbReference type="ARBA" id="ARBA00022737"/>
    </source>
</evidence>
<dbReference type="InterPro" id="IPR050329">
    <property type="entry name" value="GLI_C2H2-zinc-finger"/>
</dbReference>
<protein>
    <recommendedName>
        <fullName evidence="6">C2H2-type domain-containing protein</fullName>
    </recommendedName>
</protein>
<dbReference type="GO" id="GO:0000981">
    <property type="term" value="F:DNA-binding transcription factor activity, RNA polymerase II-specific"/>
    <property type="evidence" value="ECO:0007669"/>
    <property type="project" value="TreeGrafter"/>
</dbReference>
<keyword evidence="8" id="KW-1185">Reference proteome</keyword>
<feature type="domain" description="C2H2-type" evidence="6">
    <location>
        <begin position="263"/>
        <end position="293"/>
    </location>
</feature>
<feature type="domain" description="C2H2-type" evidence="6">
    <location>
        <begin position="34"/>
        <end position="63"/>
    </location>
</feature>
<feature type="domain" description="C2H2-type" evidence="6">
    <location>
        <begin position="117"/>
        <end position="147"/>
    </location>
</feature>
<keyword evidence="1" id="KW-0479">Metal-binding</keyword>